<proteinExistence type="predicted"/>
<gene>
    <name evidence="1" type="ORF">UT61_C0050G0010</name>
</gene>
<name>A0A0G0PTK5_9BACT</name>
<sequence>MLFVHPSKDFIPEHKMSVKIEIDNNLSLGWKAEDIILATNFTYEYKGVKSLLVSNDNYNADISPCAPIINVIVELFDRKLIEKNELYWYHDTDLYQMYEVTESELNLGECDMGIVEWPNGAKISASSFFFKDSAKDLFGLIREVMYKYKVDEEVAMSALYTNNLFWATGSQWDAQKKFAPLNHPGAENFQKRVKKLNITYDFEMNYLNQHYPLATKPIKVAHFHFMKERLLDSAMYGKNSMNKPLMPERLIKIFHKHEVKGINPKKMKNLMVYQSPEKKFLDKTEHLIEAQIDNSLELDWKPEDIVLITNFPYEYKKIKSIVLDDKANKSDVIFHLLMQGVVREGEFWWSHDLDVFQLRPIDSSEINLEDTTAGFTDDGCGKLDTGSFFFRKDSEKIFEWIRNRACKLKTGETAAFMSLVAENFHSINTKYVKLDYEKMEKIFNRHGIK</sequence>
<organism evidence="1 2">
    <name type="scientific">Candidatus Woesebacteria bacterium GW2011_GWA1_39_8</name>
    <dbReference type="NCBI Taxonomy" id="1618552"/>
    <lineage>
        <taxon>Bacteria</taxon>
        <taxon>Candidatus Woeseibacteriota</taxon>
    </lineage>
</organism>
<reference evidence="1 2" key="1">
    <citation type="journal article" date="2015" name="Nature">
        <title>rRNA introns, odd ribosomes, and small enigmatic genomes across a large radiation of phyla.</title>
        <authorList>
            <person name="Brown C.T."/>
            <person name="Hug L.A."/>
            <person name="Thomas B.C."/>
            <person name="Sharon I."/>
            <person name="Castelle C.J."/>
            <person name="Singh A."/>
            <person name="Wilkins M.J."/>
            <person name="Williams K.H."/>
            <person name="Banfield J.F."/>
        </authorList>
    </citation>
    <scope>NUCLEOTIDE SEQUENCE [LARGE SCALE GENOMIC DNA]</scope>
</reference>
<dbReference type="AlphaFoldDB" id="A0A0G0PTK5"/>
<evidence type="ECO:0000313" key="2">
    <source>
        <dbReference type="Proteomes" id="UP000034793"/>
    </source>
</evidence>
<protein>
    <submittedName>
        <fullName evidence="1">Uncharacterized protein</fullName>
    </submittedName>
</protein>
<dbReference type="Proteomes" id="UP000034793">
    <property type="component" value="Unassembled WGS sequence"/>
</dbReference>
<dbReference type="EMBL" id="LBXL01000050">
    <property type="protein sequence ID" value="KKR28426.1"/>
    <property type="molecule type" value="Genomic_DNA"/>
</dbReference>
<evidence type="ECO:0000313" key="1">
    <source>
        <dbReference type="EMBL" id="KKR28426.1"/>
    </source>
</evidence>
<accession>A0A0G0PTK5</accession>
<comment type="caution">
    <text evidence="1">The sequence shown here is derived from an EMBL/GenBank/DDBJ whole genome shotgun (WGS) entry which is preliminary data.</text>
</comment>